<evidence type="ECO:0000313" key="2">
    <source>
        <dbReference type="Proteomes" id="UP001597641"/>
    </source>
</evidence>
<proteinExistence type="predicted"/>
<sequence>MQETVVHLEEFLERHAYNYMGNRGKEILKPYNQIDSDEIVQRIFHSNAMAFMRKYFR</sequence>
<reference evidence="2" key="1">
    <citation type="journal article" date="2019" name="Int. J. Syst. Evol. Microbiol.">
        <title>The Global Catalogue of Microorganisms (GCM) 10K type strain sequencing project: providing services to taxonomists for standard genome sequencing and annotation.</title>
        <authorList>
            <consortium name="The Broad Institute Genomics Platform"/>
            <consortium name="The Broad Institute Genome Sequencing Center for Infectious Disease"/>
            <person name="Wu L."/>
            <person name="Ma J."/>
        </authorList>
    </citation>
    <scope>NUCLEOTIDE SEQUENCE [LARGE SCALE GENOMIC DNA]</scope>
    <source>
        <strain evidence="2">KCTC 23984</strain>
    </source>
</reference>
<dbReference type="EMBL" id="JBHUOX010000030">
    <property type="protein sequence ID" value="MFD3003448.1"/>
    <property type="molecule type" value="Genomic_DNA"/>
</dbReference>
<gene>
    <name evidence="1" type="ORF">ACFS7Z_24025</name>
</gene>
<organism evidence="1 2">
    <name type="scientific">Pontibacter toksunensis</name>
    <dbReference type="NCBI Taxonomy" id="1332631"/>
    <lineage>
        <taxon>Bacteria</taxon>
        <taxon>Pseudomonadati</taxon>
        <taxon>Bacteroidota</taxon>
        <taxon>Cytophagia</taxon>
        <taxon>Cytophagales</taxon>
        <taxon>Hymenobacteraceae</taxon>
        <taxon>Pontibacter</taxon>
    </lineage>
</organism>
<protein>
    <recommendedName>
        <fullName evidence="3">Amidohydrolase</fullName>
    </recommendedName>
</protein>
<dbReference type="RefSeq" id="WP_377490861.1">
    <property type="nucleotide sequence ID" value="NZ_JBHUOX010000030.1"/>
</dbReference>
<evidence type="ECO:0008006" key="3">
    <source>
        <dbReference type="Google" id="ProtNLM"/>
    </source>
</evidence>
<keyword evidence="2" id="KW-1185">Reference proteome</keyword>
<evidence type="ECO:0000313" key="1">
    <source>
        <dbReference type="EMBL" id="MFD3003448.1"/>
    </source>
</evidence>
<accession>A0ABW6C2F0</accession>
<dbReference type="Proteomes" id="UP001597641">
    <property type="component" value="Unassembled WGS sequence"/>
</dbReference>
<comment type="caution">
    <text evidence="1">The sequence shown here is derived from an EMBL/GenBank/DDBJ whole genome shotgun (WGS) entry which is preliminary data.</text>
</comment>
<name>A0ABW6C2F0_9BACT</name>